<accession>A0ABU8GP71</accession>
<keyword evidence="4" id="KW-1185">Reference proteome</keyword>
<evidence type="ECO:0000313" key="4">
    <source>
        <dbReference type="Proteomes" id="UP001365781"/>
    </source>
</evidence>
<dbReference type="EMBL" id="JBBAYM010000027">
    <property type="protein sequence ID" value="MEI5614169.1"/>
    <property type="molecule type" value="Genomic_DNA"/>
</dbReference>
<evidence type="ECO:0008006" key="5">
    <source>
        <dbReference type="Google" id="ProtNLM"/>
    </source>
</evidence>
<feature type="region of interest" description="Disordered" evidence="1">
    <location>
        <begin position="67"/>
        <end position="88"/>
    </location>
</feature>
<gene>
    <name evidence="3" type="ORF">WB403_34020</name>
</gene>
<feature type="signal peptide" evidence="2">
    <location>
        <begin position="1"/>
        <end position="24"/>
    </location>
</feature>
<protein>
    <recommendedName>
        <fullName evidence="5">Lipoprotein</fullName>
    </recommendedName>
</protein>
<dbReference type="PROSITE" id="PS51257">
    <property type="entry name" value="PROKAR_LIPOPROTEIN"/>
    <property type="match status" value="1"/>
</dbReference>
<name>A0ABU8GP71_9ACTN</name>
<dbReference type="RefSeq" id="WP_336540967.1">
    <property type="nucleotide sequence ID" value="NZ_JBBAYL010000022.1"/>
</dbReference>
<comment type="caution">
    <text evidence="3">The sequence shown here is derived from an EMBL/GenBank/DDBJ whole genome shotgun (WGS) entry which is preliminary data.</text>
</comment>
<feature type="chain" id="PRO_5045962841" description="Lipoprotein" evidence="2">
    <location>
        <begin position="25"/>
        <end position="206"/>
    </location>
</feature>
<evidence type="ECO:0000313" key="3">
    <source>
        <dbReference type="EMBL" id="MEI5614169.1"/>
    </source>
</evidence>
<reference evidence="3 4" key="1">
    <citation type="submission" date="2024-03" db="EMBL/GenBank/DDBJ databases">
        <title>First Report of Pectobacterium brasiliscabiei causing potato scab in china.</title>
        <authorList>
            <person name="Handique U."/>
        </authorList>
    </citation>
    <scope>NUCLEOTIDE SEQUENCE [LARGE SCALE GENOMIC DNA]</scope>
    <source>
        <strain evidence="3 4">ZRIMU1503</strain>
    </source>
</reference>
<sequence length="206" mass="21974">MSLTKCLLTGAASLVLLTTLTACGSDSGSDTAATSLPSAKTLKDVEAFIASAGLPCTDVTTDTNAQGTPAYGFISPTDEDADDEDKKEAAEWSIKEAGFCGDTNSDLGGWIIYLPEDMKAYQQRYKDSIEKDENGEWSDLDRTGTSLVGADFVIDTTNLVRENPLLQSGLLILNCYPDLKVPSGYRTQDALVDGCVLTDYAPDTSE</sequence>
<organism evidence="3 4">
    <name type="scientific">Streptomyces brasiliscabiei</name>
    <dbReference type="NCBI Taxonomy" id="2736302"/>
    <lineage>
        <taxon>Bacteria</taxon>
        <taxon>Bacillati</taxon>
        <taxon>Actinomycetota</taxon>
        <taxon>Actinomycetes</taxon>
        <taxon>Kitasatosporales</taxon>
        <taxon>Streptomycetaceae</taxon>
        <taxon>Streptomyces</taxon>
    </lineage>
</organism>
<evidence type="ECO:0000256" key="1">
    <source>
        <dbReference type="SAM" id="MobiDB-lite"/>
    </source>
</evidence>
<keyword evidence="2" id="KW-0732">Signal</keyword>
<evidence type="ECO:0000256" key="2">
    <source>
        <dbReference type="SAM" id="SignalP"/>
    </source>
</evidence>
<proteinExistence type="predicted"/>
<dbReference type="Proteomes" id="UP001365781">
    <property type="component" value="Unassembled WGS sequence"/>
</dbReference>